<sequence>MFRNKKKPELERIERQRAESELEARRNQAYQDELHRQEIERQRRTLREQLRAQKELELRMARERDEASRREAEAERRKAEARQRENERLFKEAEKKRMKLDCQAAERKKDEEKISRLEQASPETLRDLRELIRDRFERDVKIWSRRGARRPDRPIIQTNMDRADAIMEEILIMIDMWGDNSDGRWDEEDWEKVQIIRTKLYPIAHGQIKHNLEYWSSGTSAVCVYIGLYVTKIDGS</sequence>
<name>A0A9P4HJU5_9PLEO</name>
<dbReference type="EMBL" id="ML978161">
    <property type="protein sequence ID" value="KAF2034311.1"/>
    <property type="molecule type" value="Genomic_DNA"/>
</dbReference>
<gene>
    <name evidence="2" type="ORF">EK21DRAFT_107935</name>
</gene>
<feature type="region of interest" description="Disordered" evidence="1">
    <location>
        <begin position="1"/>
        <end position="38"/>
    </location>
</feature>
<organism evidence="2 3">
    <name type="scientific">Setomelanomma holmii</name>
    <dbReference type="NCBI Taxonomy" id="210430"/>
    <lineage>
        <taxon>Eukaryota</taxon>
        <taxon>Fungi</taxon>
        <taxon>Dikarya</taxon>
        <taxon>Ascomycota</taxon>
        <taxon>Pezizomycotina</taxon>
        <taxon>Dothideomycetes</taxon>
        <taxon>Pleosporomycetidae</taxon>
        <taxon>Pleosporales</taxon>
        <taxon>Pleosporineae</taxon>
        <taxon>Phaeosphaeriaceae</taxon>
        <taxon>Setomelanomma</taxon>
    </lineage>
</organism>
<protein>
    <submittedName>
        <fullName evidence="2">Uncharacterized protein</fullName>
    </submittedName>
</protein>
<proteinExistence type="predicted"/>
<comment type="caution">
    <text evidence="2">The sequence shown here is derived from an EMBL/GenBank/DDBJ whole genome shotgun (WGS) entry which is preliminary data.</text>
</comment>
<reference evidence="2" key="1">
    <citation type="journal article" date="2020" name="Stud. Mycol.">
        <title>101 Dothideomycetes genomes: a test case for predicting lifestyles and emergence of pathogens.</title>
        <authorList>
            <person name="Haridas S."/>
            <person name="Albert R."/>
            <person name="Binder M."/>
            <person name="Bloem J."/>
            <person name="Labutti K."/>
            <person name="Salamov A."/>
            <person name="Andreopoulos B."/>
            <person name="Baker S."/>
            <person name="Barry K."/>
            <person name="Bills G."/>
            <person name="Bluhm B."/>
            <person name="Cannon C."/>
            <person name="Castanera R."/>
            <person name="Culley D."/>
            <person name="Daum C."/>
            <person name="Ezra D."/>
            <person name="Gonzalez J."/>
            <person name="Henrissat B."/>
            <person name="Kuo A."/>
            <person name="Liang C."/>
            <person name="Lipzen A."/>
            <person name="Lutzoni F."/>
            <person name="Magnuson J."/>
            <person name="Mondo S."/>
            <person name="Nolan M."/>
            <person name="Ohm R."/>
            <person name="Pangilinan J."/>
            <person name="Park H.-J."/>
            <person name="Ramirez L."/>
            <person name="Alfaro M."/>
            <person name="Sun H."/>
            <person name="Tritt A."/>
            <person name="Yoshinaga Y."/>
            <person name="Zwiers L.-H."/>
            <person name="Turgeon B."/>
            <person name="Goodwin S."/>
            <person name="Spatafora J."/>
            <person name="Crous P."/>
            <person name="Grigoriev I."/>
        </authorList>
    </citation>
    <scope>NUCLEOTIDE SEQUENCE</scope>
    <source>
        <strain evidence="2">CBS 110217</strain>
    </source>
</reference>
<dbReference type="AlphaFoldDB" id="A0A9P4HJU5"/>
<evidence type="ECO:0000256" key="1">
    <source>
        <dbReference type="SAM" id="MobiDB-lite"/>
    </source>
</evidence>
<dbReference type="Proteomes" id="UP000799777">
    <property type="component" value="Unassembled WGS sequence"/>
</dbReference>
<dbReference type="OrthoDB" id="4127862at2759"/>
<feature type="region of interest" description="Disordered" evidence="1">
    <location>
        <begin position="61"/>
        <end position="89"/>
    </location>
</feature>
<evidence type="ECO:0000313" key="2">
    <source>
        <dbReference type="EMBL" id="KAF2034311.1"/>
    </source>
</evidence>
<accession>A0A9P4HJU5</accession>
<evidence type="ECO:0000313" key="3">
    <source>
        <dbReference type="Proteomes" id="UP000799777"/>
    </source>
</evidence>
<feature type="compositionally biased region" description="Basic and acidic residues" evidence="1">
    <location>
        <begin position="7"/>
        <end position="38"/>
    </location>
</feature>
<keyword evidence="3" id="KW-1185">Reference proteome</keyword>